<sequence>MTERIPCIREGCEHMILPATAAKTGGYCMPCKQEMEREAHQRYIEANRRDVNLYDGVTDDVQILKIMHTPRAYDPLIRYIPYKYSMEQLYLSLSTEQQLEMKRYAMELIHSEDEDTGKDILLYLVCYHDLPLTAEIPELLEQEIFYPAVLYKSASGETRDHLLQQVQTDGENRNHILMMLAYIGDEVAVQQFWQWKQSPPDWASELYVAPERYALQAGWELTSEGQRRELFSTPCYSLYEVRVKVELE</sequence>
<organism evidence="1 3">
    <name type="scientific">Paenibacillus barcinonensis</name>
    <dbReference type="NCBI Taxonomy" id="198119"/>
    <lineage>
        <taxon>Bacteria</taxon>
        <taxon>Bacillati</taxon>
        <taxon>Bacillota</taxon>
        <taxon>Bacilli</taxon>
        <taxon>Bacillales</taxon>
        <taxon>Paenibacillaceae</taxon>
        <taxon>Paenibacillus</taxon>
    </lineage>
</organism>
<evidence type="ECO:0000313" key="4">
    <source>
        <dbReference type="Proteomes" id="UP000509327"/>
    </source>
</evidence>
<protein>
    <submittedName>
        <fullName evidence="1">Uncharacterized protein</fullName>
    </submittedName>
</protein>
<reference evidence="2 4" key="2">
    <citation type="submission" date="2020-06" db="EMBL/GenBank/DDBJ databases">
        <title>Complete genome of Paenibacillus barcinonensis KACC11450.</title>
        <authorList>
            <person name="Kim M."/>
            <person name="Park Y.-J."/>
            <person name="Shin J.-H."/>
        </authorList>
    </citation>
    <scope>NUCLEOTIDE SEQUENCE [LARGE SCALE GENOMIC DNA]</scope>
    <source>
        <strain evidence="2 4">KACC11450</strain>
    </source>
</reference>
<proteinExistence type="predicted"/>
<dbReference type="OrthoDB" id="5351532at2"/>
<dbReference type="EMBL" id="CP054614">
    <property type="protein sequence ID" value="QKS58583.1"/>
    <property type="molecule type" value="Genomic_DNA"/>
</dbReference>
<dbReference type="AlphaFoldDB" id="A0A2V4UR19"/>
<name>A0A2V4UR19_PAEBA</name>
<evidence type="ECO:0000313" key="3">
    <source>
        <dbReference type="Proteomes" id="UP000247790"/>
    </source>
</evidence>
<dbReference type="EMBL" id="QJSW01000034">
    <property type="protein sequence ID" value="PYE42687.1"/>
    <property type="molecule type" value="Genomic_DNA"/>
</dbReference>
<dbReference type="Proteomes" id="UP000509327">
    <property type="component" value="Chromosome"/>
</dbReference>
<accession>A0A2V4UR19</accession>
<keyword evidence="4" id="KW-1185">Reference proteome</keyword>
<evidence type="ECO:0000313" key="1">
    <source>
        <dbReference type="EMBL" id="PYE42687.1"/>
    </source>
</evidence>
<reference evidence="1 3" key="1">
    <citation type="submission" date="2018-06" db="EMBL/GenBank/DDBJ databases">
        <title>Genomic Encyclopedia of Type Strains, Phase III (KMG-III): the genomes of soil and plant-associated and newly described type strains.</title>
        <authorList>
            <person name="Whitman W."/>
        </authorList>
    </citation>
    <scope>NUCLEOTIDE SEQUENCE [LARGE SCALE GENOMIC DNA]</scope>
    <source>
        <strain evidence="1 3">CECT 7022</strain>
    </source>
</reference>
<dbReference type="RefSeq" id="WP_110899539.1">
    <property type="nucleotide sequence ID" value="NZ_CP054614.1"/>
</dbReference>
<evidence type="ECO:0000313" key="2">
    <source>
        <dbReference type="EMBL" id="QKS58583.1"/>
    </source>
</evidence>
<dbReference type="Proteomes" id="UP000247790">
    <property type="component" value="Unassembled WGS sequence"/>
</dbReference>
<gene>
    <name evidence="1" type="ORF">DFQ00_1341</name>
    <name evidence="2" type="ORF">HUB98_21690</name>
</gene>